<proteinExistence type="predicted"/>
<reference evidence="2 3" key="1">
    <citation type="submission" date="2023-07" db="EMBL/GenBank/DDBJ databases">
        <title>Genomic Encyclopedia of Type Strains, Phase IV (KMG-IV): sequencing the most valuable type-strain genomes for metagenomic binning, comparative biology and taxonomic classification.</title>
        <authorList>
            <person name="Goeker M."/>
        </authorList>
    </citation>
    <scope>NUCLEOTIDE SEQUENCE [LARGE SCALE GENOMIC DNA]</scope>
    <source>
        <strain evidence="2 3">DSM 16460</strain>
    </source>
</reference>
<comment type="caution">
    <text evidence="2">The sequence shown here is derived from an EMBL/GenBank/DDBJ whole genome shotgun (WGS) entry which is preliminary data.</text>
</comment>
<name>A0ABT9VB03_9BACI</name>
<dbReference type="InterPro" id="IPR052513">
    <property type="entry name" value="Thioester_dehydratase-like"/>
</dbReference>
<organism evidence="2 3">
    <name type="scientific">Alkalibacillus salilacus</name>
    <dbReference type="NCBI Taxonomy" id="284582"/>
    <lineage>
        <taxon>Bacteria</taxon>
        <taxon>Bacillati</taxon>
        <taxon>Bacillota</taxon>
        <taxon>Bacilli</taxon>
        <taxon>Bacillales</taxon>
        <taxon>Bacillaceae</taxon>
        <taxon>Alkalibacillus</taxon>
    </lineage>
</organism>
<dbReference type="Proteomes" id="UP001224359">
    <property type="component" value="Unassembled WGS sequence"/>
</dbReference>
<gene>
    <name evidence="2" type="ORF">J2S77_000073</name>
</gene>
<evidence type="ECO:0000313" key="2">
    <source>
        <dbReference type="EMBL" id="MDQ0158123.1"/>
    </source>
</evidence>
<evidence type="ECO:0000259" key="1">
    <source>
        <dbReference type="Pfam" id="PF01796"/>
    </source>
</evidence>
<feature type="domain" description="ChsH2 C-terminal OB-fold" evidence="1">
    <location>
        <begin position="30"/>
        <end position="85"/>
    </location>
</feature>
<sequence length="99" mass="11353">MIAYQCINCGFQSVTKKYYCPECKGSKYEEVNVSDEGEVFSYTTIHIPPEEFTKYAPYQVVLVQLEDKLRVTGFMEVPVAIGDKVTFKEIREGAYVFSK</sequence>
<dbReference type="EMBL" id="JAUSTQ010000001">
    <property type="protein sequence ID" value="MDQ0158123.1"/>
    <property type="molecule type" value="Genomic_DNA"/>
</dbReference>
<dbReference type="InterPro" id="IPR012340">
    <property type="entry name" value="NA-bd_OB-fold"/>
</dbReference>
<dbReference type="Pfam" id="PF01796">
    <property type="entry name" value="OB_ChsH2_C"/>
    <property type="match status" value="1"/>
</dbReference>
<accession>A0ABT9VB03</accession>
<dbReference type="RefSeq" id="WP_306973588.1">
    <property type="nucleotide sequence ID" value="NZ_JAUSTQ010000001.1"/>
</dbReference>
<evidence type="ECO:0000313" key="3">
    <source>
        <dbReference type="Proteomes" id="UP001224359"/>
    </source>
</evidence>
<dbReference type="PANTHER" id="PTHR34075">
    <property type="entry name" value="BLR3430 PROTEIN"/>
    <property type="match status" value="1"/>
</dbReference>
<protein>
    <submittedName>
        <fullName evidence="2">OB-fold protein</fullName>
    </submittedName>
</protein>
<keyword evidence="3" id="KW-1185">Reference proteome</keyword>
<dbReference type="PANTHER" id="PTHR34075:SF5">
    <property type="entry name" value="BLR3430 PROTEIN"/>
    <property type="match status" value="1"/>
</dbReference>
<dbReference type="InterPro" id="IPR002878">
    <property type="entry name" value="ChsH2_C"/>
</dbReference>
<dbReference type="SUPFAM" id="SSF50249">
    <property type="entry name" value="Nucleic acid-binding proteins"/>
    <property type="match status" value="1"/>
</dbReference>